<dbReference type="AlphaFoldDB" id="A0A382Z8L1"/>
<dbReference type="SUPFAM" id="SSF117916">
    <property type="entry name" value="Fe-S cluster assembly (FSCA) domain-like"/>
    <property type="match status" value="1"/>
</dbReference>
<dbReference type="InterPro" id="IPR034904">
    <property type="entry name" value="FSCA_dom_sf"/>
</dbReference>
<gene>
    <name evidence="4" type="ORF">METZ01_LOCUS444373</name>
</gene>
<proteinExistence type="inferred from homology"/>
<feature type="region of interest" description="Disordered" evidence="2">
    <location>
        <begin position="110"/>
        <end position="146"/>
    </location>
</feature>
<dbReference type="Gene3D" id="3.30.300.130">
    <property type="entry name" value="Fe-S cluster assembly (FSCA)"/>
    <property type="match status" value="1"/>
</dbReference>
<evidence type="ECO:0000313" key="4">
    <source>
        <dbReference type="EMBL" id="SVD91519.1"/>
    </source>
</evidence>
<organism evidence="4">
    <name type="scientific">marine metagenome</name>
    <dbReference type="NCBI Taxonomy" id="408172"/>
    <lineage>
        <taxon>unclassified sequences</taxon>
        <taxon>metagenomes</taxon>
        <taxon>ecological metagenomes</taxon>
    </lineage>
</organism>
<feature type="domain" description="NIF system FeS cluster assembly NifU C-terminal" evidence="3">
    <location>
        <begin position="10"/>
        <end position="72"/>
    </location>
</feature>
<reference evidence="4" key="1">
    <citation type="submission" date="2018-05" db="EMBL/GenBank/DDBJ databases">
        <authorList>
            <person name="Lanie J.A."/>
            <person name="Ng W.-L."/>
            <person name="Kazmierczak K.M."/>
            <person name="Andrzejewski T.M."/>
            <person name="Davidsen T.M."/>
            <person name="Wayne K.J."/>
            <person name="Tettelin H."/>
            <person name="Glass J.I."/>
            <person name="Rusch D."/>
            <person name="Podicherti R."/>
            <person name="Tsui H.-C.T."/>
            <person name="Winkler M.E."/>
        </authorList>
    </citation>
    <scope>NUCLEOTIDE SEQUENCE</scope>
</reference>
<dbReference type="GO" id="GO:0005506">
    <property type="term" value="F:iron ion binding"/>
    <property type="evidence" value="ECO:0007669"/>
    <property type="project" value="InterPro"/>
</dbReference>
<dbReference type="EMBL" id="UINC01181698">
    <property type="protein sequence ID" value="SVD91519.1"/>
    <property type="molecule type" value="Genomic_DNA"/>
</dbReference>
<name>A0A382Z8L1_9ZZZZ</name>
<evidence type="ECO:0000256" key="2">
    <source>
        <dbReference type="SAM" id="MobiDB-lite"/>
    </source>
</evidence>
<feature type="compositionally biased region" description="Basic and acidic residues" evidence="2">
    <location>
        <begin position="135"/>
        <end position="146"/>
    </location>
</feature>
<evidence type="ECO:0000256" key="1">
    <source>
        <dbReference type="ARBA" id="ARBA00006420"/>
    </source>
</evidence>
<dbReference type="GO" id="GO:0051536">
    <property type="term" value="F:iron-sulfur cluster binding"/>
    <property type="evidence" value="ECO:0007669"/>
    <property type="project" value="InterPro"/>
</dbReference>
<accession>A0A382Z8L1</accession>
<evidence type="ECO:0000259" key="3">
    <source>
        <dbReference type="Pfam" id="PF01106"/>
    </source>
</evidence>
<dbReference type="PANTHER" id="PTHR11178:SF25">
    <property type="entry name" value="NIFU-LIKE PROTEIN 3, CHLOROPLASTIC"/>
    <property type="match status" value="1"/>
</dbReference>
<dbReference type="Pfam" id="PF01106">
    <property type="entry name" value="NifU"/>
    <property type="match status" value="1"/>
</dbReference>
<dbReference type="GO" id="GO:0005739">
    <property type="term" value="C:mitochondrion"/>
    <property type="evidence" value="ECO:0007669"/>
    <property type="project" value="TreeGrafter"/>
</dbReference>
<dbReference type="PANTHER" id="PTHR11178">
    <property type="entry name" value="IRON-SULFUR CLUSTER SCAFFOLD PROTEIN NFU-RELATED"/>
    <property type="match status" value="1"/>
</dbReference>
<comment type="similarity">
    <text evidence="1">Belongs to the NifU family.</text>
</comment>
<dbReference type="GO" id="GO:0016226">
    <property type="term" value="P:iron-sulfur cluster assembly"/>
    <property type="evidence" value="ECO:0007669"/>
    <property type="project" value="InterPro"/>
</dbReference>
<protein>
    <recommendedName>
        <fullName evidence="3">NIF system FeS cluster assembly NifU C-terminal domain-containing protein</fullName>
    </recommendedName>
</protein>
<dbReference type="InterPro" id="IPR001075">
    <property type="entry name" value="NIF_FeS_clus_asmbl_NifU_C"/>
</dbReference>
<sequence length="146" mass="15863">MNDVEKYEAIEALFDKHLRPALMSDGGNIELDLVKGNDVIVSFQGACGSCPSSAGATLQGIERAIQQHVFKEAVVIPTNAYGMKEVDEEMNSRFGTTHPFGGETYAEQIAKRTKASPLARDSMGNPDGYSHKQTHVPDGKGKPWPK</sequence>